<dbReference type="EMBL" id="JAGINP010000001">
    <property type="protein sequence ID" value="MBP2290423.1"/>
    <property type="molecule type" value="Genomic_DNA"/>
</dbReference>
<dbReference type="InterPro" id="IPR029063">
    <property type="entry name" value="SAM-dependent_MTases_sf"/>
</dbReference>
<feature type="region of interest" description="Disordered" evidence="1">
    <location>
        <begin position="236"/>
        <end position="260"/>
    </location>
</feature>
<sequence length="260" mass="28352">MGFHDVGTPHGRPTTDRQSTPDWVDFWNRPNAIYANRRNLEAHFACLQRDLDAYLPPGGTVLDFGCGDALAAEAMAERCGTLYLYDAAPAVRDRLLARFPDHPRIKVLTDADLAALPAGGIDLVLAVSVLQYIPRAEAGDVLRRWRGLLSANGRILIADVVDPRTPMLRDVASQLAMAHRNGFLMAALFGIGRLALSDYRRVRREAGFSAYTPEEMGDLLAEAGLHAAALPRNVGPTPHRRSFLARPAAQAAEEPAPNVQ</sequence>
<dbReference type="RefSeq" id="WP_209762424.1">
    <property type="nucleotide sequence ID" value="NZ_JAGINP010000001.1"/>
</dbReference>
<gene>
    <name evidence="2" type="ORF">J2851_000160</name>
</gene>
<feature type="region of interest" description="Disordered" evidence="1">
    <location>
        <begin position="1"/>
        <end position="21"/>
    </location>
</feature>
<feature type="compositionally biased region" description="Low complexity" evidence="1">
    <location>
        <begin position="245"/>
        <end position="260"/>
    </location>
</feature>
<dbReference type="Pfam" id="PF13489">
    <property type="entry name" value="Methyltransf_23"/>
    <property type="match status" value="1"/>
</dbReference>
<name>A0ABS4SED1_9PROT</name>
<keyword evidence="3" id="KW-1185">Reference proteome</keyword>
<accession>A0ABS4SED1</accession>
<dbReference type="Gene3D" id="3.40.50.150">
    <property type="entry name" value="Vaccinia Virus protein VP39"/>
    <property type="match status" value="1"/>
</dbReference>
<dbReference type="PANTHER" id="PTHR43861">
    <property type="entry name" value="TRANS-ACONITATE 2-METHYLTRANSFERASE-RELATED"/>
    <property type="match status" value="1"/>
</dbReference>
<comment type="caution">
    <text evidence="2">The sequence shown here is derived from an EMBL/GenBank/DDBJ whole genome shotgun (WGS) entry which is preliminary data.</text>
</comment>
<dbReference type="Proteomes" id="UP000781958">
    <property type="component" value="Unassembled WGS sequence"/>
</dbReference>
<reference evidence="2 3" key="1">
    <citation type="submission" date="2021-03" db="EMBL/GenBank/DDBJ databases">
        <title>Genomic Encyclopedia of Type Strains, Phase III (KMG-III): the genomes of soil and plant-associated and newly described type strains.</title>
        <authorList>
            <person name="Whitman W."/>
        </authorList>
    </citation>
    <scope>NUCLEOTIDE SEQUENCE [LARGE SCALE GENOMIC DNA]</scope>
    <source>
        <strain evidence="2 3">IMMIB AFH-6</strain>
    </source>
</reference>
<evidence type="ECO:0000256" key="1">
    <source>
        <dbReference type="SAM" id="MobiDB-lite"/>
    </source>
</evidence>
<organism evidence="2 3">
    <name type="scientific">Azospirillum rugosum</name>
    <dbReference type="NCBI Taxonomy" id="416170"/>
    <lineage>
        <taxon>Bacteria</taxon>
        <taxon>Pseudomonadati</taxon>
        <taxon>Pseudomonadota</taxon>
        <taxon>Alphaproteobacteria</taxon>
        <taxon>Rhodospirillales</taxon>
        <taxon>Azospirillaceae</taxon>
        <taxon>Azospirillum</taxon>
    </lineage>
</organism>
<protein>
    <submittedName>
        <fullName evidence="2">Cyclopropane fatty-acyl-phospholipid synthase-like methyltransferase</fullName>
    </submittedName>
</protein>
<proteinExistence type="predicted"/>
<dbReference type="SUPFAM" id="SSF53335">
    <property type="entry name" value="S-adenosyl-L-methionine-dependent methyltransferases"/>
    <property type="match status" value="1"/>
</dbReference>
<evidence type="ECO:0000313" key="2">
    <source>
        <dbReference type="EMBL" id="MBP2290423.1"/>
    </source>
</evidence>
<evidence type="ECO:0000313" key="3">
    <source>
        <dbReference type="Proteomes" id="UP000781958"/>
    </source>
</evidence>
<dbReference type="CDD" id="cd02440">
    <property type="entry name" value="AdoMet_MTases"/>
    <property type="match status" value="1"/>
</dbReference>